<feature type="domain" description="Ketoreductase" evidence="4">
    <location>
        <begin position="7"/>
        <end position="187"/>
    </location>
</feature>
<dbReference type="RefSeq" id="WP_018303109.1">
    <property type="nucleotide sequence ID" value="NZ_KB902290.1"/>
</dbReference>
<protein>
    <recommendedName>
        <fullName evidence="4">Ketoreductase domain-containing protein</fullName>
    </recommendedName>
</protein>
<dbReference type="PANTHER" id="PTHR43669">
    <property type="entry name" value="5-KETO-D-GLUCONATE 5-REDUCTASE"/>
    <property type="match status" value="1"/>
</dbReference>
<dbReference type="STRING" id="1123501.Wenmar_03136"/>
<evidence type="ECO:0000313" key="6">
    <source>
        <dbReference type="Proteomes" id="UP000035100"/>
    </source>
</evidence>
<dbReference type="AlphaFoldDB" id="A0A0D0Q760"/>
<keyword evidence="2" id="KW-0560">Oxidoreductase</keyword>
<dbReference type="PROSITE" id="PS00061">
    <property type="entry name" value="ADH_SHORT"/>
    <property type="match status" value="1"/>
</dbReference>
<evidence type="ECO:0000313" key="5">
    <source>
        <dbReference type="EMBL" id="KIQ68297.1"/>
    </source>
</evidence>
<dbReference type="GO" id="GO:0016491">
    <property type="term" value="F:oxidoreductase activity"/>
    <property type="evidence" value="ECO:0007669"/>
    <property type="project" value="UniProtKB-KW"/>
</dbReference>
<dbReference type="Proteomes" id="UP000035100">
    <property type="component" value="Unassembled WGS sequence"/>
</dbReference>
<dbReference type="PRINTS" id="PR00081">
    <property type="entry name" value="GDHRDH"/>
</dbReference>
<evidence type="ECO:0000256" key="3">
    <source>
        <dbReference type="RuleBase" id="RU000363"/>
    </source>
</evidence>
<dbReference type="SUPFAM" id="SSF51735">
    <property type="entry name" value="NAD(P)-binding Rossmann-fold domains"/>
    <property type="match status" value="1"/>
</dbReference>
<name>A0A0D0Q760_9RHOB</name>
<comment type="similarity">
    <text evidence="1 3">Belongs to the short-chain dehydrogenases/reductases (SDR) family.</text>
</comment>
<dbReference type="PRINTS" id="PR00080">
    <property type="entry name" value="SDRFAMILY"/>
</dbReference>
<dbReference type="Gene3D" id="3.40.50.720">
    <property type="entry name" value="NAD(P)-binding Rossmann-like Domain"/>
    <property type="match status" value="1"/>
</dbReference>
<dbReference type="EMBL" id="AONG01000015">
    <property type="protein sequence ID" value="KIQ68297.1"/>
    <property type="molecule type" value="Genomic_DNA"/>
</dbReference>
<proteinExistence type="inferred from homology"/>
<dbReference type="InterPro" id="IPR057326">
    <property type="entry name" value="KR_dom"/>
</dbReference>
<dbReference type="PANTHER" id="PTHR43669:SF3">
    <property type="entry name" value="ALCOHOL DEHYDROGENASE, PUTATIVE (AFU_ORTHOLOGUE AFUA_3G03445)-RELATED"/>
    <property type="match status" value="1"/>
</dbReference>
<dbReference type="SMART" id="SM00822">
    <property type="entry name" value="PKS_KR"/>
    <property type="match status" value="1"/>
</dbReference>
<evidence type="ECO:0000256" key="1">
    <source>
        <dbReference type="ARBA" id="ARBA00006484"/>
    </source>
</evidence>
<sequence length="243" mass="24838">MTSLEGRIAIVTGASSGIGHAIARALAAEGARVILAARSADRLDALAAEIGAAGGTGLALPTDVTDEGQVEALFARCAEAFGPPDLVVCNAGIADHTPTADLTLARWSEVIDINLTSAFLCGRAALRAMIETGRGGRIVNVGSISAKVPRPHTAAYAASKFGLAGLTHSLALDGREHGIAVSTFHPGSTESNLVPGITDRPRPGSMKAEDVARLVVLMATLPADVNLYEATILPVSMPFLGRG</sequence>
<dbReference type="InterPro" id="IPR036291">
    <property type="entry name" value="NAD(P)-bd_dom_sf"/>
</dbReference>
<dbReference type="Pfam" id="PF00106">
    <property type="entry name" value="adh_short"/>
    <property type="match status" value="1"/>
</dbReference>
<dbReference type="FunFam" id="3.40.50.720:FF:000084">
    <property type="entry name" value="Short-chain dehydrogenase reductase"/>
    <property type="match status" value="1"/>
</dbReference>
<accession>A0A0D0Q760</accession>
<reference evidence="5 6" key="1">
    <citation type="submission" date="2013-01" db="EMBL/GenBank/DDBJ databases">
        <authorList>
            <person name="Fiebig A."/>
            <person name="Goeker M."/>
            <person name="Klenk H.-P.P."/>
        </authorList>
    </citation>
    <scope>NUCLEOTIDE SEQUENCE [LARGE SCALE GENOMIC DNA]</scope>
    <source>
        <strain evidence="5 6">DSM 24838</strain>
    </source>
</reference>
<dbReference type="OrthoDB" id="658698at2"/>
<dbReference type="InterPro" id="IPR020904">
    <property type="entry name" value="Sc_DH/Rdtase_CS"/>
</dbReference>
<gene>
    <name evidence="5" type="ORF">Wenmar_03136</name>
</gene>
<evidence type="ECO:0000256" key="2">
    <source>
        <dbReference type="ARBA" id="ARBA00023002"/>
    </source>
</evidence>
<organism evidence="5 6">
    <name type="scientific">Wenxinia marina DSM 24838</name>
    <dbReference type="NCBI Taxonomy" id="1123501"/>
    <lineage>
        <taxon>Bacteria</taxon>
        <taxon>Pseudomonadati</taxon>
        <taxon>Pseudomonadota</taxon>
        <taxon>Alphaproteobacteria</taxon>
        <taxon>Rhodobacterales</taxon>
        <taxon>Roseobacteraceae</taxon>
        <taxon>Wenxinia</taxon>
    </lineage>
</organism>
<dbReference type="CDD" id="cd05233">
    <property type="entry name" value="SDR_c"/>
    <property type="match status" value="1"/>
</dbReference>
<keyword evidence="6" id="KW-1185">Reference proteome</keyword>
<dbReference type="InterPro" id="IPR002347">
    <property type="entry name" value="SDR_fam"/>
</dbReference>
<comment type="caution">
    <text evidence="5">The sequence shown here is derived from an EMBL/GenBank/DDBJ whole genome shotgun (WGS) entry which is preliminary data.</text>
</comment>
<dbReference type="eggNOG" id="COG4221">
    <property type="taxonomic scope" value="Bacteria"/>
</dbReference>
<evidence type="ECO:0000259" key="4">
    <source>
        <dbReference type="SMART" id="SM00822"/>
    </source>
</evidence>